<accession>A0A6A6HKW1</accession>
<dbReference type="PANTHER" id="PTHR41390">
    <property type="entry name" value="CHROMOSOME 7, WHOLE GENOME SHOTGUN SEQUENCE"/>
    <property type="match status" value="1"/>
</dbReference>
<sequence length="206" mass="22182">MSQSGNQSLGVSNDVFLPALKVGCMTGVSGVLIGGVAGIVRSSTPVLFAGASGLQCFALGSTYWAARSAILHAWQIEKVTPDDRIKASAIAGGFTGGIIGFLARGRANILPGMIMFSAFGYIGQSFYNSQVRKKAAASNNEHTHIEKSSVWKRLAESSWTPFKYISDEDYQRMLEEKLLSVEAEIALLDESIEQVRKTKGQSPTEE</sequence>
<dbReference type="PANTHER" id="PTHR41390:SF1">
    <property type="entry name" value="NADH-UBIQUINONE OXIDOREDUCTASE 213 KDA SUBUNIT"/>
    <property type="match status" value="1"/>
</dbReference>
<keyword evidence="1" id="KW-1133">Transmembrane helix</keyword>
<reference evidence="2" key="1">
    <citation type="journal article" date="2020" name="Stud. Mycol.">
        <title>101 Dothideomycetes genomes: a test case for predicting lifestyles and emergence of pathogens.</title>
        <authorList>
            <person name="Haridas S."/>
            <person name="Albert R."/>
            <person name="Binder M."/>
            <person name="Bloem J."/>
            <person name="Labutti K."/>
            <person name="Salamov A."/>
            <person name="Andreopoulos B."/>
            <person name="Baker S."/>
            <person name="Barry K."/>
            <person name="Bills G."/>
            <person name="Bluhm B."/>
            <person name="Cannon C."/>
            <person name="Castanera R."/>
            <person name="Culley D."/>
            <person name="Daum C."/>
            <person name="Ezra D."/>
            <person name="Gonzalez J."/>
            <person name="Henrissat B."/>
            <person name="Kuo A."/>
            <person name="Liang C."/>
            <person name="Lipzen A."/>
            <person name="Lutzoni F."/>
            <person name="Magnuson J."/>
            <person name="Mondo S."/>
            <person name="Nolan M."/>
            <person name="Ohm R."/>
            <person name="Pangilinan J."/>
            <person name="Park H.-J."/>
            <person name="Ramirez L."/>
            <person name="Alfaro M."/>
            <person name="Sun H."/>
            <person name="Tritt A."/>
            <person name="Yoshinaga Y."/>
            <person name="Zwiers L.-H."/>
            <person name="Turgeon B."/>
            <person name="Goodwin S."/>
            <person name="Spatafora J."/>
            <person name="Crous P."/>
            <person name="Grigoriev I."/>
        </authorList>
    </citation>
    <scope>NUCLEOTIDE SEQUENCE</scope>
    <source>
        <strain evidence="2">Tuck. ex Michener</strain>
    </source>
</reference>
<evidence type="ECO:0000313" key="3">
    <source>
        <dbReference type="Proteomes" id="UP000800092"/>
    </source>
</evidence>
<keyword evidence="1" id="KW-0472">Membrane</keyword>
<evidence type="ECO:0000313" key="2">
    <source>
        <dbReference type="EMBL" id="KAF2238766.1"/>
    </source>
</evidence>
<protein>
    <submittedName>
        <fullName evidence="2">Uncharacterized protein</fullName>
    </submittedName>
</protein>
<gene>
    <name evidence="2" type="ORF">EV356DRAFT_528673</name>
</gene>
<proteinExistence type="predicted"/>
<dbReference type="EMBL" id="ML991774">
    <property type="protein sequence ID" value="KAF2238766.1"/>
    <property type="molecule type" value="Genomic_DNA"/>
</dbReference>
<feature type="transmembrane region" description="Helical" evidence="1">
    <location>
        <begin position="20"/>
        <end position="40"/>
    </location>
</feature>
<evidence type="ECO:0000256" key="1">
    <source>
        <dbReference type="SAM" id="Phobius"/>
    </source>
</evidence>
<dbReference type="Proteomes" id="UP000800092">
    <property type="component" value="Unassembled WGS sequence"/>
</dbReference>
<keyword evidence="1" id="KW-0812">Transmembrane</keyword>
<feature type="transmembrane region" description="Helical" evidence="1">
    <location>
        <begin position="46"/>
        <end position="66"/>
    </location>
</feature>
<dbReference type="AlphaFoldDB" id="A0A6A6HKW1"/>
<organism evidence="2 3">
    <name type="scientific">Viridothelium virens</name>
    <name type="common">Speckled blister lichen</name>
    <name type="synonym">Trypethelium virens</name>
    <dbReference type="NCBI Taxonomy" id="1048519"/>
    <lineage>
        <taxon>Eukaryota</taxon>
        <taxon>Fungi</taxon>
        <taxon>Dikarya</taxon>
        <taxon>Ascomycota</taxon>
        <taxon>Pezizomycotina</taxon>
        <taxon>Dothideomycetes</taxon>
        <taxon>Dothideomycetes incertae sedis</taxon>
        <taxon>Trypetheliales</taxon>
        <taxon>Trypetheliaceae</taxon>
        <taxon>Viridothelium</taxon>
    </lineage>
</organism>
<dbReference type="OrthoDB" id="5565730at2759"/>
<keyword evidence="3" id="KW-1185">Reference proteome</keyword>
<name>A0A6A6HKW1_VIRVR</name>